<dbReference type="Proteomes" id="UP000019277">
    <property type="component" value="Unassembled WGS sequence"/>
</dbReference>
<evidence type="ECO:0000259" key="3">
    <source>
        <dbReference type="Pfam" id="PF22725"/>
    </source>
</evidence>
<dbReference type="SUPFAM" id="SSF51735">
    <property type="entry name" value="NAD(P)-binding Rossmann-fold domains"/>
    <property type="match status" value="1"/>
</dbReference>
<dbReference type="SUPFAM" id="SSF55347">
    <property type="entry name" value="Glyceraldehyde-3-phosphate dehydrogenase-like, C-terminal domain"/>
    <property type="match status" value="1"/>
</dbReference>
<feature type="domain" description="Gfo/Idh/MocA-like oxidoreductase N-terminal" evidence="2">
    <location>
        <begin position="5"/>
        <end position="119"/>
    </location>
</feature>
<name>W7J307_9PSEU</name>
<feature type="domain" description="GFO/IDH/MocA-like oxidoreductase" evidence="3">
    <location>
        <begin position="129"/>
        <end position="266"/>
    </location>
</feature>
<dbReference type="RefSeq" id="WP_152552000.1">
    <property type="nucleotide sequence ID" value="NZ_AYXG01000048.1"/>
</dbReference>
<keyword evidence="5" id="KW-1185">Reference proteome</keyword>
<dbReference type="STRING" id="909613.UO65_1319"/>
<dbReference type="EMBL" id="AYXG01000048">
    <property type="protein sequence ID" value="EWC63321.1"/>
    <property type="molecule type" value="Genomic_DNA"/>
</dbReference>
<evidence type="ECO:0000259" key="2">
    <source>
        <dbReference type="Pfam" id="PF01408"/>
    </source>
</evidence>
<protein>
    <submittedName>
        <fullName evidence="4">Myo-inositol 2-dehydrogenase like</fullName>
        <ecNumber evidence="4">1.1.1.18</ecNumber>
    </submittedName>
</protein>
<accession>W7J307</accession>
<dbReference type="InterPro" id="IPR000683">
    <property type="entry name" value="Gfo/Idh/MocA-like_OxRdtase_N"/>
</dbReference>
<dbReference type="PANTHER" id="PTHR43818">
    <property type="entry name" value="BCDNA.GH03377"/>
    <property type="match status" value="1"/>
</dbReference>
<dbReference type="PATRIC" id="fig|909613.9.peg.1334"/>
<dbReference type="Pfam" id="PF22725">
    <property type="entry name" value="GFO_IDH_MocA_C3"/>
    <property type="match status" value="1"/>
</dbReference>
<dbReference type="GO" id="GO:0000166">
    <property type="term" value="F:nucleotide binding"/>
    <property type="evidence" value="ECO:0007669"/>
    <property type="project" value="InterPro"/>
</dbReference>
<dbReference type="InterPro" id="IPR050463">
    <property type="entry name" value="Gfo/Idh/MocA_oxidrdct_glycsds"/>
</dbReference>
<dbReference type="EC" id="1.1.1.18" evidence="4"/>
<keyword evidence="1 4" id="KW-0560">Oxidoreductase</keyword>
<evidence type="ECO:0000313" key="5">
    <source>
        <dbReference type="Proteomes" id="UP000019277"/>
    </source>
</evidence>
<dbReference type="Pfam" id="PF01408">
    <property type="entry name" value="GFO_IDH_MocA"/>
    <property type="match status" value="1"/>
</dbReference>
<sequence length="367" mass="38567">MSGPRVGMFGHGWWSRKYLVPALAGAGADLVAVCGRDPGRAAEAAAGFGVARSFHRLEDMLDAVALDALVIASSPSSHLAAVTAAGAAGLAVFCEKPLARDAAETARMLRACAGANTVVGFTQRWNPAMRTVKRLLAEGAVGRVRHVRYRTASSLSADPGTPWDWRYDPREYAHGVLSDLGPHAVDLIRWLVGDITEVSATGHTVHGSRTAANGTEAIVRNWDECAVTARLASGAHASLALSRVLPISPYRRFQNELDVVGSRGTLAFTSDRPVEVVLAPAGGEPRAVPVDELEPLADAGPFEQLMAVMRHGAARQGHDMVEVFRGGAPEHAPTLADGHTGQLVLDAAAASAAARAWTPCPEPAPVR</sequence>
<dbReference type="InterPro" id="IPR055170">
    <property type="entry name" value="GFO_IDH_MocA-like_dom"/>
</dbReference>
<dbReference type="PANTHER" id="PTHR43818:SF11">
    <property type="entry name" value="BCDNA.GH03377"/>
    <property type="match status" value="1"/>
</dbReference>
<dbReference type="eggNOG" id="COG0673">
    <property type="taxonomic scope" value="Bacteria"/>
</dbReference>
<evidence type="ECO:0000256" key="1">
    <source>
        <dbReference type="ARBA" id="ARBA00023002"/>
    </source>
</evidence>
<organism evidence="4 5">
    <name type="scientific">Actinokineospora spheciospongiae</name>
    <dbReference type="NCBI Taxonomy" id="909613"/>
    <lineage>
        <taxon>Bacteria</taxon>
        <taxon>Bacillati</taxon>
        <taxon>Actinomycetota</taxon>
        <taxon>Actinomycetes</taxon>
        <taxon>Pseudonocardiales</taxon>
        <taxon>Pseudonocardiaceae</taxon>
        <taxon>Actinokineospora</taxon>
    </lineage>
</organism>
<dbReference type="GO" id="GO:0050112">
    <property type="term" value="F:inositol 2-dehydrogenase (NAD+) activity"/>
    <property type="evidence" value="ECO:0007669"/>
    <property type="project" value="UniProtKB-EC"/>
</dbReference>
<dbReference type="Gene3D" id="3.30.360.10">
    <property type="entry name" value="Dihydrodipicolinate Reductase, domain 2"/>
    <property type="match status" value="1"/>
</dbReference>
<comment type="caution">
    <text evidence="4">The sequence shown here is derived from an EMBL/GenBank/DDBJ whole genome shotgun (WGS) entry which is preliminary data.</text>
</comment>
<dbReference type="InterPro" id="IPR036291">
    <property type="entry name" value="NAD(P)-bd_dom_sf"/>
</dbReference>
<dbReference type="Gene3D" id="3.40.50.720">
    <property type="entry name" value="NAD(P)-binding Rossmann-like Domain"/>
    <property type="match status" value="1"/>
</dbReference>
<reference evidence="4 5" key="1">
    <citation type="journal article" date="2014" name="Genome Announc.">
        <title>Draft Genome Sequence of the Antitrypanosomally Active Sponge-Associated Bacterium Actinokineospora sp. Strain EG49.</title>
        <authorList>
            <person name="Harjes J."/>
            <person name="Ryu T."/>
            <person name="Abdelmohsen U.R."/>
            <person name="Moitinho-Silva L."/>
            <person name="Horn H."/>
            <person name="Ravasi T."/>
            <person name="Hentschel U."/>
        </authorList>
    </citation>
    <scope>NUCLEOTIDE SEQUENCE [LARGE SCALE GENOMIC DNA]</scope>
    <source>
        <strain evidence="4 5">EG49</strain>
    </source>
</reference>
<dbReference type="AlphaFoldDB" id="W7J307"/>
<dbReference type="OrthoDB" id="9792085at2"/>
<gene>
    <name evidence="4" type="ORF">UO65_1319</name>
</gene>
<evidence type="ECO:0000313" key="4">
    <source>
        <dbReference type="EMBL" id="EWC63321.1"/>
    </source>
</evidence>
<proteinExistence type="predicted"/>